<dbReference type="PROSITE" id="PS00710">
    <property type="entry name" value="PGM_PMM"/>
    <property type="match status" value="1"/>
</dbReference>
<dbReference type="EMBL" id="NOWI01000009">
    <property type="protein sequence ID" value="RFT42971.1"/>
    <property type="molecule type" value="Genomic_DNA"/>
</dbReference>
<dbReference type="Pfam" id="PF02879">
    <property type="entry name" value="PGM_PMM_II"/>
    <property type="match status" value="1"/>
</dbReference>
<evidence type="ECO:0000256" key="3">
    <source>
        <dbReference type="ARBA" id="ARBA00022553"/>
    </source>
</evidence>
<dbReference type="SUPFAM" id="SSF53738">
    <property type="entry name" value="Phosphoglucomutase, first 3 domains"/>
    <property type="match status" value="3"/>
</dbReference>
<dbReference type="PRINTS" id="PR00509">
    <property type="entry name" value="PGMPMM"/>
</dbReference>
<comment type="similarity">
    <text evidence="2 7">Belongs to the phosphohexose mutase family.</text>
</comment>
<keyword evidence="4 7" id="KW-0479">Metal-binding</keyword>
<dbReference type="InterPro" id="IPR005841">
    <property type="entry name" value="Alpha-D-phosphohexomutase_SF"/>
</dbReference>
<protein>
    <submittedName>
        <fullName evidence="11">Phospho-sugar mutase</fullName>
    </submittedName>
</protein>
<dbReference type="InterPro" id="IPR005846">
    <property type="entry name" value="A-D-PHexomutase_a/b/a-III"/>
</dbReference>
<proteinExistence type="inferred from homology"/>
<dbReference type="InterPro" id="IPR036900">
    <property type="entry name" value="A-D-PHexomutase_C_sf"/>
</dbReference>
<dbReference type="GO" id="GO:0008973">
    <property type="term" value="F:phosphopentomutase activity"/>
    <property type="evidence" value="ECO:0007669"/>
    <property type="project" value="TreeGrafter"/>
</dbReference>
<dbReference type="CDD" id="cd05799">
    <property type="entry name" value="PGM2"/>
    <property type="match status" value="1"/>
</dbReference>
<dbReference type="GO" id="GO:0005975">
    <property type="term" value="P:carbohydrate metabolic process"/>
    <property type="evidence" value="ECO:0007669"/>
    <property type="project" value="InterPro"/>
</dbReference>
<evidence type="ECO:0000256" key="7">
    <source>
        <dbReference type="RuleBase" id="RU004326"/>
    </source>
</evidence>
<dbReference type="SUPFAM" id="SSF55957">
    <property type="entry name" value="Phosphoglucomutase, C-terminal domain"/>
    <property type="match status" value="1"/>
</dbReference>
<feature type="domain" description="Alpha-D-phosphohexomutase alpha/beta/alpha" evidence="10">
    <location>
        <begin position="328"/>
        <end position="437"/>
    </location>
</feature>
<dbReference type="Pfam" id="PF02880">
    <property type="entry name" value="PGM_PMM_III"/>
    <property type="match status" value="1"/>
</dbReference>
<comment type="cofactor">
    <cofactor evidence="1">
        <name>Mg(2+)</name>
        <dbReference type="ChEBI" id="CHEBI:18420"/>
    </cofactor>
</comment>
<dbReference type="Gene3D" id="3.30.310.50">
    <property type="entry name" value="Alpha-D-phosphohexomutase, C-terminal domain"/>
    <property type="match status" value="1"/>
</dbReference>
<accession>A0A3E2DCB4</accession>
<reference evidence="11 12" key="1">
    <citation type="submission" date="2017-07" db="EMBL/GenBank/DDBJ databases">
        <authorList>
            <person name="Sun Z.S."/>
            <person name="Albrecht U."/>
            <person name="Echele G."/>
            <person name="Lee C.C."/>
        </authorList>
    </citation>
    <scope>NUCLEOTIDE SEQUENCE [LARGE SCALE GENOMIC DNA]</scope>
    <source>
        <strain evidence="11 12">P16-029</strain>
    </source>
</reference>
<keyword evidence="5 7" id="KW-0460">Magnesium</keyword>
<gene>
    <name evidence="11" type="ORF">CHT91_10500</name>
</gene>
<dbReference type="PANTHER" id="PTHR45745">
    <property type="entry name" value="PHOSPHOMANNOMUTASE 45A"/>
    <property type="match status" value="1"/>
</dbReference>
<feature type="domain" description="Alpha-D-phosphohexomutase alpha/beta/alpha" evidence="8">
    <location>
        <begin position="60"/>
        <end position="193"/>
    </location>
</feature>
<organism evidence="11 12">
    <name type="scientific">Cutibacterium avidum</name>
    <dbReference type="NCBI Taxonomy" id="33010"/>
    <lineage>
        <taxon>Bacteria</taxon>
        <taxon>Bacillati</taxon>
        <taxon>Actinomycetota</taxon>
        <taxon>Actinomycetes</taxon>
        <taxon>Propionibacteriales</taxon>
        <taxon>Propionibacteriaceae</taxon>
        <taxon>Cutibacterium</taxon>
    </lineage>
</organism>
<dbReference type="GO" id="GO:0000287">
    <property type="term" value="F:magnesium ion binding"/>
    <property type="evidence" value="ECO:0007669"/>
    <property type="project" value="InterPro"/>
</dbReference>
<evidence type="ECO:0000313" key="12">
    <source>
        <dbReference type="Proteomes" id="UP000259211"/>
    </source>
</evidence>
<feature type="domain" description="Alpha-D-phosphohexomutase alpha/beta/alpha" evidence="9">
    <location>
        <begin position="219"/>
        <end position="316"/>
    </location>
</feature>
<evidence type="ECO:0000256" key="4">
    <source>
        <dbReference type="ARBA" id="ARBA00022723"/>
    </source>
</evidence>
<dbReference type="InterPro" id="IPR016066">
    <property type="entry name" value="A-D-PHexomutase_CS"/>
</dbReference>
<evidence type="ECO:0000256" key="6">
    <source>
        <dbReference type="ARBA" id="ARBA00023235"/>
    </source>
</evidence>
<keyword evidence="6" id="KW-0413">Isomerase</keyword>
<keyword evidence="3" id="KW-0597">Phosphoprotein</keyword>
<dbReference type="RefSeq" id="WP_065673800.1">
    <property type="nucleotide sequence ID" value="NZ_LYSN01000024.1"/>
</dbReference>
<dbReference type="Pfam" id="PF02878">
    <property type="entry name" value="PGM_PMM_I"/>
    <property type="match status" value="1"/>
</dbReference>
<dbReference type="InterPro" id="IPR005844">
    <property type="entry name" value="A-D-PHexomutase_a/b/a-I"/>
</dbReference>
<evidence type="ECO:0000313" key="11">
    <source>
        <dbReference type="EMBL" id="RFT42971.1"/>
    </source>
</evidence>
<evidence type="ECO:0000256" key="5">
    <source>
        <dbReference type="ARBA" id="ARBA00022842"/>
    </source>
</evidence>
<name>A0A3E2DCB4_9ACTN</name>
<dbReference type="GO" id="GO:0006166">
    <property type="term" value="P:purine ribonucleoside salvage"/>
    <property type="evidence" value="ECO:0007669"/>
    <property type="project" value="TreeGrafter"/>
</dbReference>
<dbReference type="AlphaFoldDB" id="A0A3E2DCB4"/>
<evidence type="ECO:0000256" key="1">
    <source>
        <dbReference type="ARBA" id="ARBA00001946"/>
    </source>
</evidence>
<sequence>MTTTQSEGLSPELVTQVQSWLDQDPDEATRTELSDLLTRAQHGDSEAVAAVESAFSGPLTFGTAGLRAALGPGPSRMNRVVVQRAAAGFAAWLRAHGEKEGSVIIGFDARHNSDVFARDTAEIMAGAGFHALLADSPIPTPVTAFAIKHYGAVAGVMVTASHNPPADNGYKVYLGDGSQIVPPTDTEIAHEIEVVSADPVGAIPRGDDIKLIGDELIDAYVARAAELTTANPDVTWVYTAMHGVGTRVVRHLVETAGLPEFVGVAEQLDPDPDFPTVAFPNPEEPGAIDLAIAQARKHDADVVIASDPDADRCAVAAVIDGDWRMLTGDELGTLLGDDALRRGLDGVYANSVVSSTCLGRMAKAAGREHRMTLTGFKWIGRVPGLVFGYEEAIGYCCDPSHVPDKDGITALATIMRLVGELKASGTTISERLDEIWATHGLHRTSQLAVRVTDMSIISDAMDRLRSQPPATLLGDPVDVCDLDDPSNGSGLPEQNAIELAGPRVHVVARPSGTEPKLKCYLEVRATPEESSTDLPAAKSKLDAEMVALRGEMAKALGI</sequence>
<dbReference type="Gene3D" id="3.40.120.10">
    <property type="entry name" value="Alpha-D-Glucose-1,6-Bisphosphate, subunit A, domain 3"/>
    <property type="match status" value="3"/>
</dbReference>
<dbReference type="Proteomes" id="UP000259211">
    <property type="component" value="Unassembled WGS sequence"/>
</dbReference>
<dbReference type="PANTHER" id="PTHR45745:SF1">
    <property type="entry name" value="PHOSPHOGLUCOMUTASE 2B-RELATED"/>
    <property type="match status" value="1"/>
</dbReference>
<evidence type="ECO:0000256" key="2">
    <source>
        <dbReference type="ARBA" id="ARBA00010231"/>
    </source>
</evidence>
<evidence type="ECO:0000259" key="8">
    <source>
        <dbReference type="Pfam" id="PF02878"/>
    </source>
</evidence>
<comment type="caution">
    <text evidence="11">The sequence shown here is derived from an EMBL/GenBank/DDBJ whole genome shotgun (WGS) entry which is preliminary data.</text>
</comment>
<evidence type="ECO:0000259" key="9">
    <source>
        <dbReference type="Pfam" id="PF02879"/>
    </source>
</evidence>
<dbReference type="InterPro" id="IPR005845">
    <property type="entry name" value="A-D-PHexomutase_a/b/a-II"/>
</dbReference>
<evidence type="ECO:0000259" key="10">
    <source>
        <dbReference type="Pfam" id="PF02880"/>
    </source>
</evidence>
<dbReference type="InterPro" id="IPR016055">
    <property type="entry name" value="A-D-PHexomutase_a/b/a-I/II/III"/>
</dbReference>